<evidence type="ECO:0000259" key="3">
    <source>
        <dbReference type="PROSITE" id="PS50157"/>
    </source>
</evidence>
<accession>A0A4Y7PJV2</accession>
<evidence type="ECO:0000313" key="4">
    <source>
        <dbReference type="EMBL" id="TDL15495.1"/>
    </source>
</evidence>
<dbReference type="PROSITE" id="PS00028">
    <property type="entry name" value="ZINC_FINGER_C2H2_1"/>
    <property type="match status" value="2"/>
</dbReference>
<proteinExistence type="predicted"/>
<keyword evidence="1" id="KW-0479">Metal-binding</keyword>
<gene>
    <name evidence="4" type="ORF">BD410DRAFT_732649</name>
</gene>
<dbReference type="SUPFAM" id="SSF57667">
    <property type="entry name" value="beta-beta-alpha zinc fingers"/>
    <property type="match status" value="1"/>
</dbReference>
<dbReference type="AlphaFoldDB" id="A0A4Y7PJV2"/>
<keyword evidence="1" id="KW-0862">Zinc</keyword>
<dbReference type="EMBL" id="ML170273">
    <property type="protein sequence ID" value="TDL15495.1"/>
    <property type="molecule type" value="Genomic_DNA"/>
</dbReference>
<feature type="domain" description="C2H2-type" evidence="3">
    <location>
        <begin position="57"/>
        <end position="86"/>
    </location>
</feature>
<keyword evidence="5" id="KW-1185">Reference proteome</keyword>
<feature type="compositionally biased region" description="Polar residues" evidence="2">
    <location>
        <begin position="1"/>
        <end position="18"/>
    </location>
</feature>
<sequence>MDSNLTSRSATNSDNGRQTVVRRKRRLSCLDFSCGRTFMSEYTRSLHMRTHQPKTRYPCQMGCSETFSRQHDRLRHEVAKHGKQWEWPCTRCRQFFSSQATRDRHKCSNRASSSLG</sequence>
<evidence type="ECO:0000313" key="5">
    <source>
        <dbReference type="Proteomes" id="UP000294933"/>
    </source>
</evidence>
<dbReference type="SMART" id="SM00355">
    <property type="entry name" value="ZnF_C2H2"/>
    <property type="match status" value="2"/>
</dbReference>
<protein>
    <recommendedName>
        <fullName evidence="3">C2H2-type domain-containing protein</fullName>
    </recommendedName>
</protein>
<feature type="domain" description="C2H2-type" evidence="3">
    <location>
        <begin position="27"/>
        <end position="56"/>
    </location>
</feature>
<organism evidence="4 5">
    <name type="scientific">Rickenella mellea</name>
    <dbReference type="NCBI Taxonomy" id="50990"/>
    <lineage>
        <taxon>Eukaryota</taxon>
        <taxon>Fungi</taxon>
        <taxon>Dikarya</taxon>
        <taxon>Basidiomycota</taxon>
        <taxon>Agaricomycotina</taxon>
        <taxon>Agaricomycetes</taxon>
        <taxon>Hymenochaetales</taxon>
        <taxon>Rickenellaceae</taxon>
        <taxon>Rickenella</taxon>
    </lineage>
</organism>
<feature type="region of interest" description="Disordered" evidence="2">
    <location>
        <begin position="1"/>
        <end position="20"/>
    </location>
</feature>
<dbReference type="InterPro" id="IPR036236">
    <property type="entry name" value="Znf_C2H2_sf"/>
</dbReference>
<dbReference type="OrthoDB" id="8117402at2759"/>
<reference evidence="4 5" key="1">
    <citation type="submission" date="2018-06" db="EMBL/GenBank/DDBJ databases">
        <title>A transcriptomic atlas of mushroom development highlights an independent origin of complex multicellularity.</title>
        <authorList>
            <consortium name="DOE Joint Genome Institute"/>
            <person name="Krizsan K."/>
            <person name="Almasi E."/>
            <person name="Merenyi Z."/>
            <person name="Sahu N."/>
            <person name="Viragh M."/>
            <person name="Koszo T."/>
            <person name="Mondo S."/>
            <person name="Kiss B."/>
            <person name="Balint B."/>
            <person name="Kues U."/>
            <person name="Barry K."/>
            <person name="Hegedus J.C."/>
            <person name="Henrissat B."/>
            <person name="Johnson J."/>
            <person name="Lipzen A."/>
            <person name="Ohm R."/>
            <person name="Nagy I."/>
            <person name="Pangilinan J."/>
            <person name="Yan J."/>
            <person name="Xiong Y."/>
            <person name="Grigoriev I.V."/>
            <person name="Hibbett D.S."/>
            <person name="Nagy L.G."/>
        </authorList>
    </citation>
    <scope>NUCLEOTIDE SEQUENCE [LARGE SCALE GENOMIC DNA]</scope>
    <source>
        <strain evidence="4 5">SZMC22713</strain>
    </source>
</reference>
<keyword evidence="1" id="KW-0863">Zinc-finger</keyword>
<dbReference type="VEuPathDB" id="FungiDB:BD410DRAFT_732649"/>
<dbReference type="PROSITE" id="PS50157">
    <property type="entry name" value="ZINC_FINGER_C2H2_2"/>
    <property type="match status" value="2"/>
</dbReference>
<evidence type="ECO:0000256" key="2">
    <source>
        <dbReference type="SAM" id="MobiDB-lite"/>
    </source>
</evidence>
<evidence type="ECO:0000256" key="1">
    <source>
        <dbReference type="PROSITE-ProRule" id="PRU00042"/>
    </source>
</evidence>
<dbReference type="InterPro" id="IPR013087">
    <property type="entry name" value="Znf_C2H2_type"/>
</dbReference>
<name>A0A4Y7PJV2_9AGAM</name>
<dbReference type="Proteomes" id="UP000294933">
    <property type="component" value="Unassembled WGS sequence"/>
</dbReference>
<dbReference type="GO" id="GO:0008270">
    <property type="term" value="F:zinc ion binding"/>
    <property type="evidence" value="ECO:0007669"/>
    <property type="project" value="UniProtKB-KW"/>
</dbReference>
<dbReference type="Gene3D" id="3.30.160.60">
    <property type="entry name" value="Classic Zinc Finger"/>
    <property type="match status" value="1"/>
</dbReference>